<dbReference type="CDD" id="cd02440">
    <property type="entry name" value="AdoMet_MTases"/>
    <property type="match status" value="1"/>
</dbReference>
<comment type="function">
    <text evidence="6">Specifically methylates the N7 position of a guanine in 16S rRNA.</text>
</comment>
<evidence type="ECO:0000256" key="2">
    <source>
        <dbReference type="ARBA" id="ARBA00022552"/>
    </source>
</evidence>
<evidence type="ECO:0000313" key="8">
    <source>
        <dbReference type="Proteomes" id="UP000595224"/>
    </source>
</evidence>
<dbReference type="PANTHER" id="PTHR31760:SF0">
    <property type="entry name" value="S-ADENOSYL-L-METHIONINE-DEPENDENT METHYLTRANSFERASES SUPERFAMILY PROTEIN"/>
    <property type="match status" value="1"/>
</dbReference>
<dbReference type="EC" id="2.1.1.-" evidence="6"/>
<dbReference type="InterPro" id="IPR029063">
    <property type="entry name" value="SAM-dependent_MTases_sf"/>
</dbReference>
<name>A0A7T3REB2_9SPIR</name>
<feature type="binding site" evidence="6">
    <location>
        <position position="154"/>
    </location>
    <ligand>
        <name>S-adenosyl-L-methionine</name>
        <dbReference type="ChEBI" id="CHEBI:59789"/>
    </ligand>
</feature>
<feature type="binding site" evidence="6">
    <location>
        <position position="89"/>
    </location>
    <ligand>
        <name>S-adenosyl-L-methionine</name>
        <dbReference type="ChEBI" id="CHEBI:59789"/>
    </ligand>
</feature>
<accession>A0A7T3REB2</accession>
<keyword evidence="4 6" id="KW-0808">Transferase</keyword>
<dbReference type="GO" id="GO:0005829">
    <property type="term" value="C:cytosol"/>
    <property type="evidence" value="ECO:0007669"/>
    <property type="project" value="TreeGrafter"/>
</dbReference>
<comment type="caution">
    <text evidence="6">Lacks conserved residue(s) required for the propagation of feature annotation.</text>
</comment>
<evidence type="ECO:0000256" key="3">
    <source>
        <dbReference type="ARBA" id="ARBA00022603"/>
    </source>
</evidence>
<dbReference type="EMBL" id="CP064936">
    <property type="protein sequence ID" value="QQA01529.1"/>
    <property type="molecule type" value="Genomic_DNA"/>
</dbReference>
<dbReference type="RefSeq" id="WP_198443043.1">
    <property type="nucleotide sequence ID" value="NZ_CBCSHE010000010.1"/>
</dbReference>
<dbReference type="NCBIfam" id="TIGR00138">
    <property type="entry name" value="rsmG_gidB"/>
    <property type="match status" value="1"/>
</dbReference>
<evidence type="ECO:0000256" key="6">
    <source>
        <dbReference type="HAMAP-Rule" id="MF_00074"/>
    </source>
</evidence>
<dbReference type="Pfam" id="PF02527">
    <property type="entry name" value="GidB"/>
    <property type="match status" value="1"/>
</dbReference>
<evidence type="ECO:0000256" key="4">
    <source>
        <dbReference type="ARBA" id="ARBA00022679"/>
    </source>
</evidence>
<gene>
    <name evidence="6 7" type="primary">rsmG</name>
    <name evidence="7" type="ORF">IWA51_02630</name>
</gene>
<protein>
    <recommendedName>
        <fullName evidence="6">Ribosomal RNA small subunit methyltransferase G</fullName>
        <ecNumber evidence="6">2.1.1.-</ecNumber>
    </recommendedName>
    <alternativeName>
        <fullName evidence="6">16S rRNA 7-methylguanosine methyltransferase</fullName>
        <shortName evidence="6">16S rRNA m7G methyltransferase</shortName>
    </alternativeName>
</protein>
<evidence type="ECO:0000256" key="5">
    <source>
        <dbReference type="ARBA" id="ARBA00022691"/>
    </source>
</evidence>
<keyword evidence="5 6" id="KW-0949">S-adenosyl-L-methionine</keyword>
<comment type="similarity">
    <text evidence="6">Belongs to the methyltransferase superfamily. RNA methyltransferase RsmG family.</text>
</comment>
<keyword evidence="2 6" id="KW-0698">rRNA processing</keyword>
<evidence type="ECO:0000313" key="7">
    <source>
        <dbReference type="EMBL" id="QQA01529.1"/>
    </source>
</evidence>
<keyword evidence="3 6" id="KW-0489">Methyltransferase</keyword>
<comment type="subcellular location">
    <subcellularLocation>
        <location evidence="6">Cytoplasm</location>
    </subcellularLocation>
</comment>
<keyword evidence="8" id="KW-1185">Reference proteome</keyword>
<dbReference type="KEGG" id="tper:IWA51_02630"/>
<evidence type="ECO:0000256" key="1">
    <source>
        <dbReference type="ARBA" id="ARBA00022490"/>
    </source>
</evidence>
<dbReference type="HAMAP" id="MF_00074">
    <property type="entry name" value="16SrRNA_methyltr_G"/>
    <property type="match status" value="1"/>
</dbReference>
<dbReference type="InterPro" id="IPR003682">
    <property type="entry name" value="rRNA_ssu_MeTfrase_G"/>
</dbReference>
<dbReference type="AlphaFoldDB" id="A0A7T3REB2"/>
<dbReference type="PIRSF" id="PIRSF003078">
    <property type="entry name" value="GidB"/>
    <property type="match status" value="1"/>
</dbReference>
<dbReference type="GO" id="GO:0070043">
    <property type="term" value="F:rRNA (guanine-N7-)-methyltransferase activity"/>
    <property type="evidence" value="ECO:0007669"/>
    <property type="project" value="UniProtKB-UniRule"/>
</dbReference>
<keyword evidence="1 6" id="KW-0963">Cytoplasm</keyword>
<dbReference type="SUPFAM" id="SSF53335">
    <property type="entry name" value="S-adenosyl-L-methionine-dependent methyltransferases"/>
    <property type="match status" value="1"/>
</dbReference>
<organism evidence="7 8">
    <name type="scientific">Treponema peruense</name>
    <dbReference type="NCBI Taxonomy" id="2787628"/>
    <lineage>
        <taxon>Bacteria</taxon>
        <taxon>Pseudomonadati</taxon>
        <taxon>Spirochaetota</taxon>
        <taxon>Spirochaetia</taxon>
        <taxon>Spirochaetales</taxon>
        <taxon>Treponemataceae</taxon>
        <taxon>Treponema</taxon>
    </lineage>
</organism>
<dbReference type="PANTHER" id="PTHR31760">
    <property type="entry name" value="S-ADENOSYL-L-METHIONINE-DEPENDENT METHYLTRANSFERASES SUPERFAMILY PROTEIN"/>
    <property type="match status" value="1"/>
</dbReference>
<reference evidence="7 8" key="1">
    <citation type="submission" date="2020-11" db="EMBL/GenBank/DDBJ databases">
        <title>Treponema Peruensis nv. sp., first commensal Treponema isolated from human feces.</title>
        <authorList>
            <person name="Belkhou C."/>
            <person name="Raes J."/>
        </authorList>
    </citation>
    <scope>NUCLEOTIDE SEQUENCE [LARGE SCALE GENOMIC DNA]</scope>
    <source>
        <strain evidence="7 8">RCC2812</strain>
    </source>
</reference>
<sequence>MIAHSQKLIDGINRLGINADESQIQSLEAYIHAVMEFNKTYNLVRADTEDEIAVNHVLDSLAAYSPLAQIVSRLESKTQNRPVQVADIGSGGGCPGLPLATVFPQVSFTLVERMEKRCVFLEDAVKKMGLKNVKVLCSAADAVEAESFDLEVFRAFHPFDKKIVKLLLRMLKKGGTLAAYKARSEKIEAEMQEIKMMVPEYKKIPLEVPYLEDHERNLVVIEDPRA</sequence>
<dbReference type="Gene3D" id="3.40.50.150">
    <property type="entry name" value="Vaccinia Virus protein VP39"/>
    <property type="match status" value="1"/>
</dbReference>
<dbReference type="Proteomes" id="UP000595224">
    <property type="component" value="Chromosome"/>
</dbReference>
<proteinExistence type="inferred from homology"/>